<dbReference type="PROSITE" id="PS51913">
    <property type="entry name" value="HTH_HARE"/>
    <property type="match status" value="1"/>
</dbReference>
<gene>
    <name evidence="4" type="ORF">PPG34_12885</name>
</gene>
<reference evidence="4 5" key="1">
    <citation type="journal article" date="2023" name="ISME J.">
        <title>Cultivation and genomic characterization of novel and ubiquitous marine nitrite-oxidizing bacteria from the Nitrospirales.</title>
        <authorList>
            <person name="Mueller A.J."/>
            <person name="Daebeler A."/>
            <person name="Herbold C.W."/>
            <person name="Kirkegaard R.H."/>
            <person name="Daims H."/>
        </authorList>
    </citation>
    <scope>NUCLEOTIDE SEQUENCE [LARGE SCALE GENOMIC DNA]</scope>
    <source>
        <strain evidence="4 5">EB</strain>
    </source>
</reference>
<comment type="caution">
    <text evidence="4">The sequence shown here is derived from an EMBL/GenBank/DDBJ whole genome shotgun (WGS) entry which is preliminary data.</text>
</comment>
<feature type="coiled-coil region" evidence="2">
    <location>
        <begin position="5"/>
        <end position="53"/>
    </location>
</feature>
<evidence type="ECO:0000259" key="3">
    <source>
        <dbReference type="PROSITE" id="PS51913"/>
    </source>
</evidence>
<dbReference type="EMBL" id="JAQOUE010000001">
    <property type="protein sequence ID" value="MDT7043249.1"/>
    <property type="molecule type" value="Genomic_DNA"/>
</dbReference>
<dbReference type="Gene3D" id="1.10.10.1250">
    <property type="entry name" value="RNA polymerase, subunit delta, N-terminal domain"/>
    <property type="match status" value="1"/>
</dbReference>
<name>A0ABU3KA48_9BACT</name>
<proteinExistence type="predicted"/>
<dbReference type="InterPro" id="IPR007759">
    <property type="entry name" value="Asxl_HARE-HTH"/>
</dbReference>
<dbReference type="InterPro" id="IPR038087">
    <property type="entry name" value="RNAP_delta_N_dom_sf"/>
</dbReference>
<dbReference type="Pfam" id="PF05066">
    <property type="entry name" value="HARE-HTH"/>
    <property type="match status" value="1"/>
</dbReference>
<dbReference type="RefSeq" id="WP_313833783.1">
    <property type="nucleotide sequence ID" value="NZ_JAQOUE010000001.1"/>
</dbReference>
<evidence type="ECO:0000313" key="5">
    <source>
        <dbReference type="Proteomes" id="UP001250932"/>
    </source>
</evidence>
<evidence type="ECO:0000256" key="1">
    <source>
        <dbReference type="ARBA" id="ARBA00023163"/>
    </source>
</evidence>
<dbReference type="Proteomes" id="UP001250932">
    <property type="component" value="Unassembled WGS sequence"/>
</dbReference>
<keyword evidence="1" id="KW-0804">Transcription</keyword>
<feature type="domain" description="HTH HARE-type" evidence="3">
    <location>
        <begin position="102"/>
        <end position="167"/>
    </location>
</feature>
<protein>
    <submittedName>
        <fullName evidence="4">HTH domain-containing protein</fullName>
    </submittedName>
</protein>
<keyword evidence="2" id="KW-0175">Coiled coil</keyword>
<accession>A0ABU3KA48</accession>
<keyword evidence="5" id="KW-1185">Reference proteome</keyword>
<evidence type="ECO:0000313" key="4">
    <source>
        <dbReference type="EMBL" id="MDT7043249.1"/>
    </source>
</evidence>
<evidence type="ECO:0000256" key="2">
    <source>
        <dbReference type="SAM" id="Coils"/>
    </source>
</evidence>
<organism evidence="4 5">
    <name type="scientific">Candidatus Nitronereus thalassa</name>
    <dbReference type="NCBI Taxonomy" id="3020898"/>
    <lineage>
        <taxon>Bacteria</taxon>
        <taxon>Pseudomonadati</taxon>
        <taxon>Nitrospirota</taxon>
        <taxon>Nitrospiria</taxon>
        <taxon>Nitrospirales</taxon>
        <taxon>Nitrospiraceae</taxon>
        <taxon>Candidatus Nitronereus</taxon>
    </lineage>
</organism>
<sequence>MDNHKDEMKDIVVGLEQRITAYETKVKDLKKKRERLNEEIATIEKYLELAKTLYRVEADKAKLASLSSQILTDETGNAPMPVTDVTDQSREILLGRSKYVGMNVSDAAYKILREAKRPMHAKELYQRLLDGGMQIRGKTPVTSVSTSLKRDPRFRKVAPNTFEGLDEQDRSLTRAV</sequence>